<dbReference type="CDD" id="cd04496">
    <property type="entry name" value="SSB_OBF"/>
    <property type="match status" value="1"/>
</dbReference>
<dbReference type="PANTHER" id="PTHR10302:SF27">
    <property type="entry name" value="SINGLE-STRANDED DNA-BINDING PROTEIN"/>
    <property type="match status" value="1"/>
</dbReference>
<reference evidence="5 6" key="1">
    <citation type="journal article" date="2012" name="Proc. Natl. Acad. Sci. U.S.A.">
        <title>Genome and physiology of a model Epsilonproteobacterium responsible for sulfide detoxification in marine oxygen depletion zones.</title>
        <authorList>
            <person name="Grote J."/>
            <person name="Schott T."/>
            <person name="Bruckner C.G."/>
            <person name="Glockner F.O."/>
            <person name="Jost G."/>
            <person name="Teeling H."/>
            <person name="Labrenz M."/>
            <person name="Jurgens K."/>
        </authorList>
    </citation>
    <scope>NUCLEOTIDE SEQUENCE [LARGE SCALE GENOMIC DNA]</scope>
    <source>
        <strain evidence="5 6">GD1</strain>
    </source>
</reference>
<proteinExistence type="inferred from homology"/>
<dbReference type="GO" id="GO:0006310">
    <property type="term" value="P:DNA recombination"/>
    <property type="evidence" value="ECO:0007669"/>
    <property type="project" value="UniProtKB-UniRule"/>
</dbReference>
<feature type="region of interest" description="Disordered" evidence="4">
    <location>
        <begin position="105"/>
        <end position="196"/>
    </location>
</feature>
<keyword evidence="6" id="KW-1185">Reference proteome</keyword>
<dbReference type="GO" id="GO:0009295">
    <property type="term" value="C:nucleoid"/>
    <property type="evidence" value="ECO:0007669"/>
    <property type="project" value="TreeGrafter"/>
</dbReference>
<dbReference type="NCBIfam" id="NF006297">
    <property type="entry name" value="PRK08486.1"/>
    <property type="match status" value="1"/>
</dbReference>
<feature type="compositionally biased region" description="Low complexity" evidence="4">
    <location>
        <begin position="125"/>
        <end position="145"/>
    </location>
</feature>
<dbReference type="EMBL" id="AFRZ01000001">
    <property type="protein sequence ID" value="EHP30385.1"/>
    <property type="molecule type" value="Genomic_DNA"/>
</dbReference>
<dbReference type="RefSeq" id="WP_008337020.1">
    <property type="nucleotide sequence ID" value="NZ_AFRZ01000001.1"/>
</dbReference>
<dbReference type="HOGENOM" id="CLU_078758_0_1_7"/>
<dbReference type="SUPFAM" id="SSF50249">
    <property type="entry name" value="Nucleic acid-binding proteins"/>
    <property type="match status" value="1"/>
</dbReference>
<dbReference type="PATRIC" id="fig|929558.5.peg.1857"/>
<protein>
    <recommendedName>
        <fullName evidence="2 3">Single-stranded DNA-binding protein</fullName>
        <shortName evidence="2">SSB</shortName>
    </recommendedName>
</protein>
<dbReference type="NCBIfam" id="TIGR00621">
    <property type="entry name" value="ssb"/>
    <property type="match status" value="1"/>
</dbReference>
<dbReference type="Gene3D" id="2.40.50.140">
    <property type="entry name" value="Nucleic acid-binding proteins"/>
    <property type="match status" value="1"/>
</dbReference>
<keyword evidence="1 2" id="KW-0238">DNA-binding</keyword>
<evidence type="ECO:0000313" key="6">
    <source>
        <dbReference type="Proteomes" id="UP000006431"/>
    </source>
</evidence>
<dbReference type="STRING" id="929558.SMGD1_1862"/>
<dbReference type="PROSITE" id="PS50935">
    <property type="entry name" value="SSB"/>
    <property type="match status" value="1"/>
</dbReference>
<dbReference type="HAMAP" id="MF_00984">
    <property type="entry name" value="SSB"/>
    <property type="match status" value="1"/>
</dbReference>
<dbReference type="InterPro" id="IPR000424">
    <property type="entry name" value="Primosome_PriB/ssb"/>
</dbReference>
<evidence type="ECO:0000256" key="4">
    <source>
        <dbReference type="SAM" id="MobiDB-lite"/>
    </source>
</evidence>
<evidence type="ECO:0000256" key="3">
    <source>
        <dbReference type="RuleBase" id="RU000524"/>
    </source>
</evidence>
<comment type="caution">
    <text evidence="5">The sequence shown here is derived from an EMBL/GenBank/DDBJ whole genome shotgun (WGS) entry which is preliminary data.</text>
</comment>
<dbReference type="InterPro" id="IPR012340">
    <property type="entry name" value="NA-bd_OB-fold"/>
</dbReference>
<feature type="compositionally biased region" description="Polar residues" evidence="4">
    <location>
        <begin position="146"/>
        <end position="161"/>
    </location>
</feature>
<dbReference type="Pfam" id="PF00436">
    <property type="entry name" value="SSB"/>
    <property type="match status" value="1"/>
</dbReference>
<evidence type="ECO:0000256" key="1">
    <source>
        <dbReference type="ARBA" id="ARBA00023125"/>
    </source>
</evidence>
<gene>
    <name evidence="5" type="ORF">SMGD1_1862</name>
</gene>
<dbReference type="OrthoDB" id="9809878at2"/>
<name>B6BIM9_SULGG</name>
<dbReference type="PANTHER" id="PTHR10302">
    <property type="entry name" value="SINGLE-STRANDED DNA-BINDING PROTEIN"/>
    <property type="match status" value="1"/>
</dbReference>
<keyword evidence="2" id="KW-0235">DNA replication</keyword>
<dbReference type="InterPro" id="IPR011344">
    <property type="entry name" value="ssDNA-bd"/>
</dbReference>
<comment type="function">
    <text evidence="2">Plays an important role in DNA replication, recombination and repair. Binds to ssDNA and to an array of partner proteins to recruit them to their sites of action during DNA metabolism.</text>
</comment>
<dbReference type="eggNOG" id="COG0629">
    <property type="taxonomic scope" value="Bacteria"/>
</dbReference>
<organism evidence="5 6">
    <name type="scientific">Sulfurimonas gotlandica (strain DSM 19862 / JCM 16533 / GD1)</name>
    <dbReference type="NCBI Taxonomy" id="929558"/>
    <lineage>
        <taxon>Bacteria</taxon>
        <taxon>Pseudomonadati</taxon>
        <taxon>Campylobacterota</taxon>
        <taxon>Epsilonproteobacteria</taxon>
        <taxon>Campylobacterales</taxon>
        <taxon>Sulfurimonadaceae</taxon>
        <taxon>Sulfurimonas</taxon>
    </lineage>
</organism>
<dbReference type="GO" id="GO:0003697">
    <property type="term" value="F:single-stranded DNA binding"/>
    <property type="evidence" value="ECO:0007669"/>
    <property type="project" value="UniProtKB-UniRule"/>
</dbReference>
<evidence type="ECO:0000313" key="5">
    <source>
        <dbReference type="EMBL" id="EHP30385.1"/>
    </source>
</evidence>
<sequence>MFNKVILVGNLTRDIELRYSQGGMGIAKTAIATSRKFTVNGEKKEEICFVDITFFARSAEVANQYLRKGSKILVEGRLNFEQWADQNGQKRSKHSVTVETMQMLDSKGDNQGGGYQAPAQNNDAQSYNQPQGQQTQSYQQQPSYGNNEPQSQQTQSYKQPSGGNGYGQQQANAQSRQMPSSDSVPVIDIDEDEIPF</sequence>
<accession>H1FW03</accession>
<comment type="subunit">
    <text evidence="2">Homotetramer.</text>
</comment>
<dbReference type="GO" id="GO:0006260">
    <property type="term" value="P:DNA replication"/>
    <property type="evidence" value="ECO:0007669"/>
    <property type="project" value="UniProtKB-UniRule"/>
</dbReference>
<accession>B6BIM9</accession>
<dbReference type="GO" id="GO:0006281">
    <property type="term" value="P:DNA repair"/>
    <property type="evidence" value="ECO:0007669"/>
    <property type="project" value="UniProtKB-UniRule"/>
</dbReference>
<comment type="caution">
    <text evidence="2">Lacks conserved residue(s) required for the propagation of feature annotation.</text>
</comment>
<keyword evidence="2" id="KW-0234">DNA repair</keyword>
<evidence type="ECO:0000256" key="2">
    <source>
        <dbReference type="HAMAP-Rule" id="MF_00984"/>
    </source>
</evidence>
<keyword evidence="2" id="KW-0233">DNA recombination</keyword>
<feature type="short sequence motif" description="Important for interaction with partner proteins" evidence="2">
    <location>
        <begin position="191"/>
        <end position="196"/>
    </location>
</feature>
<dbReference type="Proteomes" id="UP000006431">
    <property type="component" value="Unassembled WGS sequence"/>
</dbReference>
<dbReference type="AlphaFoldDB" id="B6BIM9"/>
<keyword evidence="2" id="KW-0227">DNA damage</keyword>